<proteinExistence type="predicted"/>
<keyword evidence="1" id="KW-0472">Membrane</keyword>
<feature type="transmembrane region" description="Helical" evidence="1">
    <location>
        <begin position="6"/>
        <end position="27"/>
    </location>
</feature>
<evidence type="ECO:0000259" key="2">
    <source>
        <dbReference type="Pfam" id="PF14040"/>
    </source>
</evidence>
<keyword evidence="1" id="KW-1133">Transmembrane helix</keyword>
<evidence type="ECO:0000313" key="3">
    <source>
        <dbReference type="EMBL" id="KAG9320968.1"/>
    </source>
</evidence>
<keyword evidence="1" id="KW-0812">Transmembrane</keyword>
<sequence>MWSAGGQIIFGVLIFFGVVQNILLATFDGDDLLMGVAKEFFATKSVKEYVFQTRSSVVAFCMLKSGSKDTKPRHAKTVEYQFPSRVDMPVGISEALYECGMIIHPLRLANMDLLNSIVDEIAISPLSGDDVKHNVTQNGLVDVVKSSAKTDTYQRNVSMLYNSIVGYLKKDGVIAAISGKFGIFRNLMLGDVEIVDGMLVDGIVTKKVLNIGAKGKDIGPSQMAVSLGQQYVNVAAYPSVEFDFNIVPNLACGIMMSSFSMGFAGITSIGDIPIYPARPLHRTNDTVSSCPATYCTDVDAPMDHQLCMEYPFPGTVENIYAGYACVTAEELKTHNNILAEFYVSKNINNGGMFYAKLLNMDLNSCDSKPFMSVNTDELARVNSRYRF</sequence>
<dbReference type="AlphaFoldDB" id="A0A9P7ZY18"/>
<accession>A0A9P7ZY18</accession>
<comment type="caution">
    <text evidence="3">The sequence shown here is derived from an EMBL/GenBank/DDBJ whole genome shotgun (WGS) entry which is preliminary data.</text>
</comment>
<name>A0A9P7ZY18_MORAP</name>
<evidence type="ECO:0000256" key="1">
    <source>
        <dbReference type="SAM" id="Phobius"/>
    </source>
</evidence>
<dbReference type="EMBL" id="JAIFTL010000242">
    <property type="protein sequence ID" value="KAG9320968.1"/>
    <property type="molecule type" value="Genomic_DNA"/>
</dbReference>
<dbReference type="Proteomes" id="UP000717515">
    <property type="component" value="Unassembled WGS sequence"/>
</dbReference>
<evidence type="ECO:0000313" key="4">
    <source>
        <dbReference type="Proteomes" id="UP000717515"/>
    </source>
</evidence>
<dbReference type="Pfam" id="PF14040">
    <property type="entry name" value="DNase_NucA_NucB"/>
    <property type="match status" value="1"/>
</dbReference>
<reference evidence="3" key="1">
    <citation type="submission" date="2021-07" db="EMBL/GenBank/DDBJ databases">
        <title>Draft genome of Mortierella alpina, strain LL118, isolated from an aspen leaf litter sample.</title>
        <authorList>
            <person name="Yang S."/>
            <person name="Vinatzer B.A."/>
        </authorList>
    </citation>
    <scope>NUCLEOTIDE SEQUENCE</scope>
    <source>
        <strain evidence="3">LL118</strain>
    </source>
</reference>
<feature type="domain" description="Deoxyribonuclease NucA/NucB" evidence="2">
    <location>
        <begin position="285"/>
        <end position="354"/>
    </location>
</feature>
<organism evidence="3 4">
    <name type="scientific">Mortierella alpina</name>
    <name type="common">Oleaginous fungus</name>
    <name type="synonym">Mortierella renispora</name>
    <dbReference type="NCBI Taxonomy" id="64518"/>
    <lineage>
        <taxon>Eukaryota</taxon>
        <taxon>Fungi</taxon>
        <taxon>Fungi incertae sedis</taxon>
        <taxon>Mucoromycota</taxon>
        <taxon>Mortierellomycotina</taxon>
        <taxon>Mortierellomycetes</taxon>
        <taxon>Mortierellales</taxon>
        <taxon>Mortierellaceae</taxon>
        <taxon>Mortierella</taxon>
    </lineage>
</organism>
<gene>
    <name evidence="3" type="ORF">KVV02_001828</name>
</gene>
<protein>
    <recommendedName>
        <fullName evidence="2">Deoxyribonuclease NucA/NucB domain-containing protein</fullName>
    </recommendedName>
</protein>
<dbReference type="InterPro" id="IPR029476">
    <property type="entry name" value="DNase_NucA_NucB"/>
</dbReference>